<protein>
    <submittedName>
        <fullName evidence="3">Uncharacterized protein</fullName>
    </submittedName>
</protein>
<organism evidence="3 4">
    <name type="scientific">Microbacterium phage Hendrix</name>
    <dbReference type="NCBI Taxonomy" id="2182341"/>
    <lineage>
        <taxon>Viruses</taxon>
        <taxon>Duplodnaviria</taxon>
        <taxon>Heunggongvirae</taxon>
        <taxon>Uroviricota</taxon>
        <taxon>Caudoviricetes</taxon>
        <taxon>Rogerhendrixvirus</taxon>
        <taxon>Rogerhendrixvirus hendrix</taxon>
    </lineage>
</organism>
<evidence type="ECO:0000256" key="1">
    <source>
        <dbReference type="SAM" id="MobiDB-lite"/>
    </source>
</evidence>
<dbReference type="RefSeq" id="YP_009802052.1">
    <property type="nucleotide sequence ID" value="NC_047977.1"/>
</dbReference>
<feature type="transmembrane region" description="Helical" evidence="2">
    <location>
        <begin position="68"/>
        <end position="85"/>
    </location>
</feature>
<keyword evidence="2" id="KW-1133">Transmembrane helix</keyword>
<proteinExistence type="predicted"/>
<dbReference type="Proteomes" id="UP000247284">
    <property type="component" value="Segment"/>
</dbReference>
<feature type="region of interest" description="Disordered" evidence="1">
    <location>
        <begin position="209"/>
        <end position="228"/>
    </location>
</feature>
<dbReference type="GeneID" id="54992581"/>
<evidence type="ECO:0000313" key="3">
    <source>
        <dbReference type="EMBL" id="AWN07785.1"/>
    </source>
</evidence>
<accession>A0A2U8UUA0</accession>
<keyword evidence="4" id="KW-1185">Reference proteome</keyword>
<keyword evidence="2" id="KW-0472">Membrane</keyword>
<evidence type="ECO:0000313" key="4">
    <source>
        <dbReference type="Proteomes" id="UP000247284"/>
    </source>
</evidence>
<feature type="transmembrane region" description="Helical" evidence="2">
    <location>
        <begin position="39"/>
        <end position="56"/>
    </location>
</feature>
<name>A0A2U8UUA0_9CAUD</name>
<sequence length="411" mass="46996">MSNPNPDFWLTTATGESNQITYYQERTAKLQKSLRRSRWLDVLLGAGVLTNAYFALKGFTWDLNLVMAPIHVGIMAGAGFGLGWLQPRTRRSMRESIENYKKPIEEAAHRAVTAMQKYELTSWQKEFDALLPKPDNRTAEQILYGTAASMGLHAEKEIAFRMAVDQARREARMMQAEARATLEEQTRAAQAEKDRREKLERDLEAARIRDEERERRRQSKKVHDFTDWQGDQDPRRVWADDICLACDEPFGTANYHVHFDEMGRMVRTTPVRLGPGQTPATNYKLLEEEMAELAEQSRNVPELVEARRRNKEMLDNLIAQGVDLNAVADSLQKALTSVRDSNARKEEVLEVLTVLENQSDRETAAKVFTELNAPKQQQMPIRCTECGQYVAKGGWSKHNHGREKGEFQVTA</sequence>
<dbReference type="EMBL" id="MH183162">
    <property type="protein sequence ID" value="AWN07785.1"/>
    <property type="molecule type" value="Genomic_DNA"/>
</dbReference>
<gene>
    <name evidence="3" type="primary">114</name>
    <name evidence="3" type="ORF">PBI_HENDRIX_114</name>
</gene>
<dbReference type="KEGG" id="vg:54992581"/>
<evidence type="ECO:0000256" key="2">
    <source>
        <dbReference type="SAM" id="Phobius"/>
    </source>
</evidence>
<reference evidence="4" key="1">
    <citation type="submission" date="2018-04" db="EMBL/GenBank/DDBJ databases">
        <authorList>
            <person name="Go L.Y."/>
            <person name="Mitchell J.A."/>
        </authorList>
    </citation>
    <scope>NUCLEOTIDE SEQUENCE [LARGE SCALE GENOMIC DNA]</scope>
</reference>
<keyword evidence="2" id="KW-0812">Transmembrane</keyword>